<dbReference type="EMBL" id="HBUF01476991">
    <property type="protein sequence ID" value="CAG6744860.1"/>
    <property type="molecule type" value="Transcribed_RNA"/>
</dbReference>
<feature type="compositionally biased region" description="Polar residues" evidence="1">
    <location>
        <begin position="105"/>
        <end position="114"/>
    </location>
</feature>
<dbReference type="AlphaFoldDB" id="A0A8D8ZC88"/>
<evidence type="ECO:0000256" key="1">
    <source>
        <dbReference type="SAM" id="MobiDB-lite"/>
    </source>
</evidence>
<proteinExistence type="predicted"/>
<feature type="region of interest" description="Disordered" evidence="1">
    <location>
        <begin position="37"/>
        <end position="114"/>
    </location>
</feature>
<reference evidence="2" key="1">
    <citation type="submission" date="2021-05" db="EMBL/GenBank/DDBJ databases">
        <authorList>
            <person name="Alioto T."/>
            <person name="Alioto T."/>
            <person name="Gomez Garrido J."/>
        </authorList>
    </citation>
    <scope>NUCLEOTIDE SEQUENCE</scope>
</reference>
<sequence>MKVIAYVETNPKSEEEKLVAQYLKEREDFSLNRNRRCCGHGHLGASNPRQNENKGETLNKEYNTREAGHQYESKHVGSRQKVIEDDQEESDSVPNMLGAKKISMDRNTANLWRK</sequence>
<name>A0A8D8ZC88_9HEMI</name>
<organism evidence="2">
    <name type="scientific">Cacopsylla melanoneura</name>
    <dbReference type="NCBI Taxonomy" id="428564"/>
    <lineage>
        <taxon>Eukaryota</taxon>
        <taxon>Metazoa</taxon>
        <taxon>Ecdysozoa</taxon>
        <taxon>Arthropoda</taxon>
        <taxon>Hexapoda</taxon>
        <taxon>Insecta</taxon>
        <taxon>Pterygota</taxon>
        <taxon>Neoptera</taxon>
        <taxon>Paraneoptera</taxon>
        <taxon>Hemiptera</taxon>
        <taxon>Sternorrhyncha</taxon>
        <taxon>Psylloidea</taxon>
        <taxon>Psyllidae</taxon>
        <taxon>Psyllinae</taxon>
        <taxon>Cacopsylla</taxon>
    </lineage>
</organism>
<accession>A0A8D8ZC88</accession>
<protein>
    <submittedName>
        <fullName evidence="2">Uncharacterized protein</fullName>
    </submittedName>
</protein>
<feature type="compositionally biased region" description="Basic and acidic residues" evidence="1">
    <location>
        <begin position="51"/>
        <end position="75"/>
    </location>
</feature>
<evidence type="ECO:0000313" key="2">
    <source>
        <dbReference type="EMBL" id="CAG6744860.1"/>
    </source>
</evidence>